<dbReference type="EMBL" id="DSKL01000139">
    <property type="protein sequence ID" value="HEH82034.1"/>
    <property type="molecule type" value="Genomic_DNA"/>
</dbReference>
<feature type="chain" id="PRO_5028288848" description="WG repeat-containing protein" evidence="1">
    <location>
        <begin position="21"/>
        <end position="233"/>
    </location>
</feature>
<keyword evidence="1" id="KW-0732">Signal</keyword>
<accession>A0A7C2C1Z5</accession>
<feature type="signal peptide" evidence="1">
    <location>
        <begin position="1"/>
        <end position="20"/>
    </location>
</feature>
<sequence length="233" mass="24567">MGRLTLLSGLGLLAACAPLAAQPPLTPYPGGFARGGWVEGRFQVALPGPPLLLDADEKALYAAYPYQLLIYREGALESLPLPGVPRFLRASPGLLVGLEGAVWTRGALHPYPALDAVQGEGGLFYVDGRGLYREGSLLKPGAFRQVVAWEGGVVALGSEAYFYPEGRLLPLPHPARKAQTGACGVVALLDGLYLVRPSGLTPLGRAEDFAAYGEGIYLAPSGRVLSCKEAVWP</sequence>
<evidence type="ECO:0008006" key="3">
    <source>
        <dbReference type="Google" id="ProtNLM"/>
    </source>
</evidence>
<protein>
    <recommendedName>
        <fullName evidence="3">WG repeat-containing protein</fullName>
    </recommendedName>
</protein>
<evidence type="ECO:0000256" key="1">
    <source>
        <dbReference type="SAM" id="SignalP"/>
    </source>
</evidence>
<comment type="caution">
    <text evidence="2">The sequence shown here is derived from an EMBL/GenBank/DDBJ whole genome shotgun (WGS) entry which is preliminary data.</text>
</comment>
<evidence type="ECO:0000313" key="2">
    <source>
        <dbReference type="EMBL" id="HEH82034.1"/>
    </source>
</evidence>
<gene>
    <name evidence="2" type="ORF">ENP73_03330</name>
</gene>
<proteinExistence type="predicted"/>
<reference evidence="2" key="1">
    <citation type="journal article" date="2020" name="mSystems">
        <title>Genome- and Community-Level Interaction Insights into Carbon Utilization and Element Cycling Functions of Hydrothermarchaeota in Hydrothermal Sediment.</title>
        <authorList>
            <person name="Zhou Z."/>
            <person name="Liu Y."/>
            <person name="Xu W."/>
            <person name="Pan J."/>
            <person name="Luo Z.H."/>
            <person name="Li M."/>
        </authorList>
    </citation>
    <scope>NUCLEOTIDE SEQUENCE [LARGE SCALE GENOMIC DNA]</scope>
    <source>
        <strain evidence="2">SpSt-246</strain>
    </source>
</reference>
<organism evidence="2">
    <name type="scientific">Thermus islandicus</name>
    <dbReference type="NCBI Taxonomy" id="540988"/>
    <lineage>
        <taxon>Bacteria</taxon>
        <taxon>Thermotogati</taxon>
        <taxon>Deinococcota</taxon>
        <taxon>Deinococci</taxon>
        <taxon>Thermales</taxon>
        <taxon>Thermaceae</taxon>
        <taxon>Thermus</taxon>
    </lineage>
</organism>
<name>A0A7C2C1Z5_9DEIN</name>
<dbReference type="AlphaFoldDB" id="A0A7C2C1Z5"/>
<dbReference type="PROSITE" id="PS51257">
    <property type="entry name" value="PROKAR_LIPOPROTEIN"/>
    <property type="match status" value="1"/>
</dbReference>